<evidence type="ECO:0000313" key="3">
    <source>
        <dbReference type="Proteomes" id="UP000075903"/>
    </source>
</evidence>
<protein>
    <submittedName>
        <fullName evidence="2">Uncharacterized protein</fullName>
    </submittedName>
</protein>
<dbReference type="VEuPathDB" id="VectorBase:AMEM001731"/>
<feature type="transmembrane region" description="Helical" evidence="1">
    <location>
        <begin position="25"/>
        <end position="48"/>
    </location>
</feature>
<reference evidence="2" key="1">
    <citation type="submission" date="2020-05" db="UniProtKB">
        <authorList>
            <consortium name="EnsemblMetazoa"/>
        </authorList>
    </citation>
    <scope>IDENTIFICATION</scope>
    <source>
        <strain evidence="2">MAF</strain>
    </source>
</reference>
<dbReference type="EnsemblMetazoa" id="AMEM001731-RA">
    <property type="protein sequence ID" value="AMEM001731-PA"/>
    <property type="gene ID" value="AMEM001731"/>
</dbReference>
<proteinExistence type="predicted"/>
<dbReference type="Proteomes" id="UP000075903">
    <property type="component" value="Unassembled WGS sequence"/>
</dbReference>
<dbReference type="AlphaFoldDB" id="A0A182UQ60"/>
<sequence length="111" mass="11764">MSLASLRRIEILRDEWFIGTSGSRLTGLVGLSTPCVGVLLAVLLPLSLPGAPIMASMFGGKMLPNQPPGCSDTASCRFDPGRRLGGLPVWWAIHWSCESVLIRLGTSAASL</sequence>
<keyword evidence="1" id="KW-0812">Transmembrane</keyword>
<accession>A0A182UQ60</accession>
<name>A0A182UQ60_ANOME</name>
<keyword evidence="1" id="KW-0472">Membrane</keyword>
<keyword evidence="3" id="KW-1185">Reference proteome</keyword>
<evidence type="ECO:0000256" key="1">
    <source>
        <dbReference type="SAM" id="Phobius"/>
    </source>
</evidence>
<keyword evidence="1" id="KW-1133">Transmembrane helix</keyword>
<evidence type="ECO:0000313" key="2">
    <source>
        <dbReference type="EnsemblMetazoa" id="AMEM001731-PA"/>
    </source>
</evidence>
<organism evidence="2 3">
    <name type="scientific">Anopheles merus</name>
    <name type="common">Mosquito</name>
    <dbReference type="NCBI Taxonomy" id="30066"/>
    <lineage>
        <taxon>Eukaryota</taxon>
        <taxon>Metazoa</taxon>
        <taxon>Ecdysozoa</taxon>
        <taxon>Arthropoda</taxon>
        <taxon>Hexapoda</taxon>
        <taxon>Insecta</taxon>
        <taxon>Pterygota</taxon>
        <taxon>Neoptera</taxon>
        <taxon>Endopterygota</taxon>
        <taxon>Diptera</taxon>
        <taxon>Nematocera</taxon>
        <taxon>Culicoidea</taxon>
        <taxon>Culicidae</taxon>
        <taxon>Anophelinae</taxon>
        <taxon>Anopheles</taxon>
    </lineage>
</organism>